<proteinExistence type="predicted"/>
<dbReference type="Gene3D" id="3.40.50.300">
    <property type="entry name" value="P-loop containing nucleotide triphosphate hydrolases"/>
    <property type="match status" value="1"/>
</dbReference>
<sequence>MAIVVVGGHSRNVGKTSVVEGLIRAMPEMRWTAFKVTQFGHGMCSANGEPCDCETAEHTIAVSEERVGGDAGTDSGRFLAAGAVRSLWVRTRTGDLAEAMPRIRKEIEKAENAVIESNSIMRFLRPDLYLSVLDPEVADFKDSARLYLDRADAVLVPEGVLGRPEWKGVSLKLVQGTPVLAMRPPMYVTEEVVGFVRKKLKGIDL</sequence>
<comment type="caution">
    <text evidence="1">The sequence shown here is derived from an EMBL/GenBank/DDBJ whole genome shotgun (WGS) entry which is preliminary data.</text>
</comment>
<organism evidence="1 2">
    <name type="scientific">Edaphobacter aggregans</name>
    <dbReference type="NCBI Taxonomy" id="570835"/>
    <lineage>
        <taxon>Bacteria</taxon>
        <taxon>Pseudomonadati</taxon>
        <taxon>Acidobacteriota</taxon>
        <taxon>Terriglobia</taxon>
        <taxon>Terriglobales</taxon>
        <taxon>Acidobacteriaceae</taxon>
        <taxon>Edaphobacter</taxon>
    </lineage>
</organism>
<evidence type="ECO:0000313" key="1">
    <source>
        <dbReference type="EMBL" id="RSL15828.1"/>
    </source>
</evidence>
<dbReference type="EMBL" id="RSDW01000001">
    <property type="protein sequence ID" value="RSL15828.1"/>
    <property type="molecule type" value="Genomic_DNA"/>
</dbReference>
<accession>A0A3R9WFD6</accession>
<dbReference type="AlphaFoldDB" id="A0A3R9WFD6"/>
<dbReference type="Proteomes" id="UP000269669">
    <property type="component" value="Unassembled WGS sequence"/>
</dbReference>
<evidence type="ECO:0000313" key="2">
    <source>
        <dbReference type="Proteomes" id="UP000269669"/>
    </source>
</evidence>
<keyword evidence="2" id="KW-1185">Reference proteome</keyword>
<name>A0A3R9WFD6_9BACT</name>
<reference evidence="1 2" key="1">
    <citation type="submission" date="2018-12" db="EMBL/GenBank/DDBJ databases">
        <title>Sequencing of bacterial isolates from soil warming experiment in Harvard Forest, Massachusetts, USA.</title>
        <authorList>
            <person name="Deangelis K."/>
        </authorList>
    </citation>
    <scope>NUCLEOTIDE SEQUENCE [LARGE SCALE GENOMIC DNA]</scope>
    <source>
        <strain evidence="1 2">EB153</strain>
    </source>
</reference>
<dbReference type="RefSeq" id="WP_125484523.1">
    <property type="nucleotide sequence ID" value="NZ_RSDW01000001.1"/>
</dbReference>
<evidence type="ECO:0008006" key="3">
    <source>
        <dbReference type="Google" id="ProtNLM"/>
    </source>
</evidence>
<dbReference type="OrthoDB" id="114198at2"/>
<protein>
    <recommendedName>
        <fullName evidence="3">Molybdopterin-guanine dinucleotide biosynthesis protein B</fullName>
    </recommendedName>
</protein>
<gene>
    <name evidence="1" type="ORF">EDE15_1333</name>
</gene>
<dbReference type="InterPro" id="IPR027417">
    <property type="entry name" value="P-loop_NTPase"/>
</dbReference>